<reference evidence="2" key="2">
    <citation type="submission" date="2023-06" db="EMBL/GenBank/DDBJ databases">
        <authorList>
            <person name="Ma L."/>
            <person name="Liu K.-W."/>
            <person name="Li Z."/>
            <person name="Hsiao Y.-Y."/>
            <person name="Qi Y."/>
            <person name="Fu T."/>
            <person name="Tang G."/>
            <person name="Zhang D."/>
            <person name="Sun W.-H."/>
            <person name="Liu D.-K."/>
            <person name="Li Y."/>
            <person name="Chen G.-Z."/>
            <person name="Liu X.-D."/>
            <person name="Liao X.-Y."/>
            <person name="Jiang Y.-T."/>
            <person name="Yu X."/>
            <person name="Hao Y."/>
            <person name="Huang J."/>
            <person name="Zhao X.-W."/>
            <person name="Ke S."/>
            <person name="Chen Y.-Y."/>
            <person name="Wu W.-L."/>
            <person name="Hsu J.-L."/>
            <person name="Lin Y.-F."/>
            <person name="Huang M.-D."/>
            <person name="Li C.-Y."/>
            <person name="Huang L."/>
            <person name="Wang Z.-W."/>
            <person name="Zhao X."/>
            <person name="Zhong W.-Y."/>
            <person name="Peng D.-H."/>
            <person name="Ahmad S."/>
            <person name="Lan S."/>
            <person name="Zhang J.-S."/>
            <person name="Tsai W.-C."/>
            <person name="Van De Peer Y."/>
            <person name="Liu Z.-J."/>
        </authorList>
    </citation>
    <scope>NUCLEOTIDE SEQUENCE</scope>
    <source>
        <strain evidence="2">CP</strain>
        <tissue evidence="2">Leaves</tissue>
    </source>
</reference>
<organism evidence="2 3">
    <name type="scientific">Acorus calamus</name>
    <name type="common">Sweet flag</name>
    <dbReference type="NCBI Taxonomy" id="4465"/>
    <lineage>
        <taxon>Eukaryota</taxon>
        <taxon>Viridiplantae</taxon>
        <taxon>Streptophyta</taxon>
        <taxon>Embryophyta</taxon>
        <taxon>Tracheophyta</taxon>
        <taxon>Spermatophyta</taxon>
        <taxon>Magnoliopsida</taxon>
        <taxon>Liliopsida</taxon>
        <taxon>Acoraceae</taxon>
        <taxon>Acorus</taxon>
    </lineage>
</organism>
<dbReference type="Proteomes" id="UP001180020">
    <property type="component" value="Unassembled WGS sequence"/>
</dbReference>
<dbReference type="EMBL" id="JAUJYO010000003">
    <property type="protein sequence ID" value="KAK1322252.1"/>
    <property type="molecule type" value="Genomic_DNA"/>
</dbReference>
<reference evidence="2" key="1">
    <citation type="journal article" date="2023" name="Nat. Commun.">
        <title>Diploid and tetraploid genomes of Acorus and the evolution of monocots.</title>
        <authorList>
            <person name="Ma L."/>
            <person name="Liu K.W."/>
            <person name="Li Z."/>
            <person name="Hsiao Y.Y."/>
            <person name="Qi Y."/>
            <person name="Fu T."/>
            <person name="Tang G.D."/>
            <person name="Zhang D."/>
            <person name="Sun W.H."/>
            <person name="Liu D.K."/>
            <person name="Li Y."/>
            <person name="Chen G.Z."/>
            <person name="Liu X.D."/>
            <person name="Liao X.Y."/>
            <person name="Jiang Y.T."/>
            <person name="Yu X."/>
            <person name="Hao Y."/>
            <person name="Huang J."/>
            <person name="Zhao X.W."/>
            <person name="Ke S."/>
            <person name="Chen Y.Y."/>
            <person name="Wu W.L."/>
            <person name="Hsu J.L."/>
            <person name="Lin Y.F."/>
            <person name="Huang M.D."/>
            <person name="Li C.Y."/>
            <person name="Huang L."/>
            <person name="Wang Z.W."/>
            <person name="Zhao X."/>
            <person name="Zhong W.Y."/>
            <person name="Peng D.H."/>
            <person name="Ahmad S."/>
            <person name="Lan S."/>
            <person name="Zhang J.S."/>
            <person name="Tsai W.C."/>
            <person name="Van de Peer Y."/>
            <person name="Liu Z.J."/>
        </authorList>
    </citation>
    <scope>NUCLEOTIDE SEQUENCE</scope>
    <source>
        <strain evidence="2">CP</strain>
    </source>
</reference>
<evidence type="ECO:0000313" key="3">
    <source>
        <dbReference type="Proteomes" id="UP001180020"/>
    </source>
</evidence>
<comment type="caution">
    <text evidence="2">The sequence shown here is derived from an EMBL/GenBank/DDBJ whole genome shotgun (WGS) entry which is preliminary data.</text>
</comment>
<keyword evidence="3" id="KW-1185">Reference proteome</keyword>
<proteinExistence type="predicted"/>
<dbReference type="PANTHER" id="PTHR35704">
    <property type="entry name" value="OS02G0254600 PROTEIN"/>
    <property type="match status" value="1"/>
</dbReference>
<dbReference type="AlphaFoldDB" id="A0AAV9FCB6"/>
<gene>
    <name evidence="2" type="ORF">QJS10_CPA03g00169</name>
</gene>
<feature type="region of interest" description="Disordered" evidence="1">
    <location>
        <begin position="76"/>
        <end position="97"/>
    </location>
</feature>
<sequence>MGNCLKTCKHGKQQQEEEEDPSKVSGFDEKGGSGGGGGLKVKIVLTRAELEWLMFELEGKEKGGKRLEEVLEEIEKGREKGKAHGWKPSLQSIMESP</sequence>
<feature type="region of interest" description="Disordered" evidence="1">
    <location>
        <begin position="1"/>
        <end position="38"/>
    </location>
</feature>
<name>A0AAV9FCB6_ACOCL</name>
<dbReference type="PANTHER" id="PTHR35704:SF1">
    <property type="entry name" value="OS02G0254600 PROTEIN"/>
    <property type="match status" value="1"/>
</dbReference>
<protein>
    <submittedName>
        <fullName evidence="2">Uncharacterized protein</fullName>
    </submittedName>
</protein>
<accession>A0AAV9FCB6</accession>
<evidence type="ECO:0000313" key="2">
    <source>
        <dbReference type="EMBL" id="KAK1322252.1"/>
    </source>
</evidence>
<evidence type="ECO:0000256" key="1">
    <source>
        <dbReference type="SAM" id="MobiDB-lite"/>
    </source>
</evidence>